<accession>A0AA92C171</accession>
<gene>
    <name evidence="2" type="ORF">DC430_17405</name>
</gene>
<dbReference type="AlphaFoldDB" id="A0AA92C171"/>
<comment type="caution">
    <text evidence="2">The sequence shown here is derived from an EMBL/GenBank/DDBJ whole genome shotgun (WGS) entry which is preliminary data.</text>
</comment>
<dbReference type="RefSeq" id="WP_116494089.1">
    <property type="nucleotide sequence ID" value="NZ_QDFR01000006.1"/>
</dbReference>
<dbReference type="EMBL" id="QDFR01000006">
    <property type="protein sequence ID" value="PVE51884.1"/>
    <property type="molecule type" value="Genomic_DNA"/>
</dbReference>
<sequence length="81" mass="9364">MTDDKFTIDKKNHLDIKDEDVARFETEGDLTQHQQELDPDELTSLRARRQAARQHEDAFIVATDLEDDDQRDAAPGTREQP</sequence>
<feature type="region of interest" description="Disordered" evidence="1">
    <location>
        <begin position="57"/>
        <end position="81"/>
    </location>
</feature>
<evidence type="ECO:0000313" key="2">
    <source>
        <dbReference type="EMBL" id="PVE51884.1"/>
    </source>
</evidence>
<reference evidence="2 3" key="1">
    <citation type="submission" date="2018-04" db="EMBL/GenBank/DDBJ databases">
        <authorList>
            <person name="Hagen T."/>
        </authorList>
    </citation>
    <scope>NUCLEOTIDE SEQUENCE [LARGE SCALE GENOMIC DNA]</scope>
    <source>
        <strain evidence="2 3">TPD7009</strain>
    </source>
</reference>
<organism evidence="2 3">
    <name type="scientific">Rhizobium rhizogenes</name>
    <name type="common">Agrobacterium rhizogenes</name>
    <dbReference type="NCBI Taxonomy" id="359"/>
    <lineage>
        <taxon>Bacteria</taxon>
        <taxon>Pseudomonadati</taxon>
        <taxon>Pseudomonadota</taxon>
        <taxon>Alphaproteobacteria</taxon>
        <taxon>Hyphomicrobiales</taxon>
        <taxon>Rhizobiaceae</taxon>
        <taxon>Rhizobium/Agrobacterium group</taxon>
        <taxon>Rhizobium</taxon>
    </lineage>
</organism>
<protein>
    <submittedName>
        <fullName evidence="2">Uncharacterized protein</fullName>
    </submittedName>
</protein>
<proteinExistence type="predicted"/>
<dbReference type="Proteomes" id="UP000244335">
    <property type="component" value="Unassembled WGS sequence"/>
</dbReference>
<name>A0AA92C171_RHIRH</name>
<evidence type="ECO:0000313" key="3">
    <source>
        <dbReference type="Proteomes" id="UP000244335"/>
    </source>
</evidence>
<evidence type="ECO:0000256" key="1">
    <source>
        <dbReference type="SAM" id="MobiDB-lite"/>
    </source>
</evidence>